<reference evidence="2 3" key="1">
    <citation type="journal article" date="2020" name="ISME J.">
        <title>Comparative genomics reveals insights into cyanobacterial evolution and habitat adaptation.</title>
        <authorList>
            <person name="Chen M.Y."/>
            <person name="Teng W.K."/>
            <person name="Zhao L."/>
            <person name="Hu C.X."/>
            <person name="Zhou Y.K."/>
            <person name="Han B.P."/>
            <person name="Song L.R."/>
            <person name="Shu W.S."/>
        </authorList>
    </citation>
    <scope>NUCLEOTIDE SEQUENCE [LARGE SCALE GENOMIC DNA]</scope>
    <source>
        <strain evidence="2 3">FACHB-248</strain>
    </source>
</reference>
<dbReference type="SUPFAM" id="SSF51197">
    <property type="entry name" value="Clavaminate synthase-like"/>
    <property type="match status" value="1"/>
</dbReference>
<evidence type="ECO:0000313" key="3">
    <source>
        <dbReference type="Proteomes" id="UP000660380"/>
    </source>
</evidence>
<dbReference type="EMBL" id="JACJTA010000002">
    <property type="protein sequence ID" value="MBD2603282.1"/>
    <property type="molecule type" value="Genomic_DNA"/>
</dbReference>
<keyword evidence="3" id="KW-1185">Reference proteome</keyword>
<dbReference type="RefSeq" id="WP_029631934.1">
    <property type="nucleotide sequence ID" value="NZ_JACJTA010000002.1"/>
</dbReference>
<dbReference type="PANTHER" id="PTHR12461:SF105">
    <property type="entry name" value="HYPOXIA-INDUCIBLE FACTOR 1-ALPHA INHIBITOR"/>
    <property type="match status" value="1"/>
</dbReference>
<comment type="caution">
    <text evidence="2">The sequence shown here is derived from an EMBL/GenBank/DDBJ whole genome shotgun (WGS) entry which is preliminary data.</text>
</comment>
<sequence>MNITAQNKFNQTSVNQIERIHKPTLDEFKQKIFSSRKPVIITGKINDWKAYSLWSVDYLNNVVGNKEINVNFSKKQIFDFDPKAQFSMVSKKMKFTDFTDWIFQEKTTDEYYYLQQSPIKISFPELIPDIEVPDYIDKKLFIVTNLWIGTGGNVSQLHYDMSENLLSQLRGRKRVLLFEPKQTSLLYPFPAHSKIPHMSQLNIDQLDIDQFPRFQKAKYMECLLEPGEMLFIPAFWWHQVYSLDQLNISINFWWKTNFKEYFTPPGRRLILQVPGLIWQTLKNFAGV</sequence>
<dbReference type="SMART" id="SM00558">
    <property type="entry name" value="JmjC"/>
    <property type="match status" value="1"/>
</dbReference>
<proteinExistence type="predicted"/>
<accession>A0ABR8GIT1</accession>
<feature type="domain" description="JmjC" evidence="1">
    <location>
        <begin position="106"/>
        <end position="269"/>
    </location>
</feature>
<dbReference type="InterPro" id="IPR041667">
    <property type="entry name" value="Cupin_8"/>
</dbReference>
<dbReference type="Pfam" id="PF13621">
    <property type="entry name" value="Cupin_8"/>
    <property type="match status" value="1"/>
</dbReference>
<evidence type="ECO:0000313" key="2">
    <source>
        <dbReference type="EMBL" id="MBD2603282.1"/>
    </source>
</evidence>
<dbReference type="PANTHER" id="PTHR12461">
    <property type="entry name" value="HYPOXIA-INDUCIBLE FACTOR 1 ALPHA INHIBITOR-RELATED"/>
    <property type="match status" value="1"/>
</dbReference>
<organism evidence="2 3">
    <name type="scientific">Scytonema hofmannii FACHB-248</name>
    <dbReference type="NCBI Taxonomy" id="1842502"/>
    <lineage>
        <taxon>Bacteria</taxon>
        <taxon>Bacillati</taxon>
        <taxon>Cyanobacteriota</taxon>
        <taxon>Cyanophyceae</taxon>
        <taxon>Nostocales</taxon>
        <taxon>Scytonemataceae</taxon>
        <taxon>Scytonema</taxon>
    </lineage>
</organism>
<name>A0ABR8GIT1_9CYAN</name>
<dbReference type="Gene3D" id="2.60.120.650">
    <property type="entry name" value="Cupin"/>
    <property type="match status" value="1"/>
</dbReference>
<protein>
    <submittedName>
        <fullName evidence="2">Cupin-like domain-containing protein</fullName>
    </submittedName>
</protein>
<evidence type="ECO:0000259" key="1">
    <source>
        <dbReference type="PROSITE" id="PS51184"/>
    </source>
</evidence>
<dbReference type="Proteomes" id="UP000660380">
    <property type="component" value="Unassembled WGS sequence"/>
</dbReference>
<dbReference type="PROSITE" id="PS51184">
    <property type="entry name" value="JMJC"/>
    <property type="match status" value="1"/>
</dbReference>
<gene>
    <name evidence="2" type="ORF">H6G81_01760</name>
</gene>
<dbReference type="InterPro" id="IPR003347">
    <property type="entry name" value="JmjC_dom"/>
</dbReference>